<feature type="region of interest" description="Disordered" evidence="14">
    <location>
        <begin position="372"/>
        <end position="494"/>
    </location>
</feature>
<evidence type="ECO:0000256" key="9">
    <source>
        <dbReference type="ARBA" id="ARBA00022840"/>
    </source>
</evidence>
<comment type="catalytic activity">
    <reaction evidence="11">
        <text>L-seryl-[protein] + ATP = O-phospho-L-seryl-[protein] + ADP + H(+)</text>
        <dbReference type="Rhea" id="RHEA:17989"/>
        <dbReference type="Rhea" id="RHEA-COMP:9863"/>
        <dbReference type="Rhea" id="RHEA-COMP:11604"/>
        <dbReference type="ChEBI" id="CHEBI:15378"/>
        <dbReference type="ChEBI" id="CHEBI:29999"/>
        <dbReference type="ChEBI" id="CHEBI:30616"/>
        <dbReference type="ChEBI" id="CHEBI:83421"/>
        <dbReference type="ChEBI" id="CHEBI:456216"/>
        <dbReference type="EC" id="2.7.11.1"/>
    </reaction>
</comment>
<dbReference type="InterPro" id="IPR011009">
    <property type="entry name" value="Kinase-like_dom_sf"/>
</dbReference>
<dbReference type="EMBL" id="AAFW02000089">
    <property type="protein sequence ID" value="EDN62105.1"/>
    <property type="molecule type" value="Genomic_DNA"/>
</dbReference>
<proteinExistence type="inferred from homology"/>
<dbReference type="Gene3D" id="1.10.510.10">
    <property type="entry name" value="Transferase(Phosphotransferase) domain 1"/>
    <property type="match status" value="1"/>
</dbReference>
<dbReference type="OrthoDB" id="504170at2759"/>
<dbReference type="Proteomes" id="UP000007060">
    <property type="component" value="Unassembled WGS sequence"/>
</dbReference>
<evidence type="ECO:0000313" key="16">
    <source>
        <dbReference type="EMBL" id="EDN62105.1"/>
    </source>
</evidence>
<protein>
    <recommendedName>
        <fullName evidence="3">non-specific serine/threonine protein kinase</fullName>
        <ecNumber evidence="3">2.7.11.1</ecNumber>
    </recommendedName>
</protein>
<dbReference type="FunFam" id="3.30.200.20:FF:000042">
    <property type="entry name" value="Aurora kinase A"/>
    <property type="match status" value="1"/>
</dbReference>
<dbReference type="PANTHER" id="PTHR24346">
    <property type="entry name" value="MAP/MICROTUBULE AFFINITY-REGULATING KINASE"/>
    <property type="match status" value="1"/>
</dbReference>
<keyword evidence="7 12" id="KW-0547">Nucleotide-binding</keyword>
<comment type="similarity">
    <text evidence="2">Belongs to the protein kinase superfamily. CAMK Ser/Thr protein kinase family. NIM1 subfamily.</text>
</comment>
<evidence type="ECO:0000256" key="3">
    <source>
        <dbReference type="ARBA" id="ARBA00012513"/>
    </source>
</evidence>
<dbReference type="InterPro" id="IPR000719">
    <property type="entry name" value="Prot_kinase_dom"/>
</dbReference>
<evidence type="ECO:0000256" key="13">
    <source>
        <dbReference type="SAM" id="Coils"/>
    </source>
</evidence>
<dbReference type="PROSITE" id="PS50011">
    <property type="entry name" value="PROTEIN_KINASE_DOM"/>
    <property type="match status" value="1"/>
</dbReference>
<evidence type="ECO:0000256" key="7">
    <source>
        <dbReference type="ARBA" id="ARBA00022741"/>
    </source>
</evidence>
<keyword evidence="9 12" id="KW-0067">ATP-binding</keyword>
<dbReference type="InterPro" id="IPR008271">
    <property type="entry name" value="Ser/Thr_kinase_AS"/>
</dbReference>
<evidence type="ECO:0000256" key="8">
    <source>
        <dbReference type="ARBA" id="ARBA00022777"/>
    </source>
</evidence>
<dbReference type="InterPro" id="IPR043024">
    <property type="entry name" value="KA1_sf_fungal"/>
</dbReference>
<evidence type="ECO:0000256" key="10">
    <source>
        <dbReference type="ARBA" id="ARBA00047899"/>
    </source>
</evidence>
<comment type="caution">
    <text evidence="16">The sequence shown here is derived from an EMBL/GenBank/DDBJ whole genome shotgun (WGS) entry which is preliminary data.</text>
</comment>
<evidence type="ECO:0000256" key="5">
    <source>
        <dbReference type="ARBA" id="ARBA00022553"/>
    </source>
</evidence>
<name>A6ZTG6_YEAS7</name>
<feature type="compositionally biased region" description="Basic residues" evidence="14">
    <location>
        <begin position="469"/>
        <end position="480"/>
    </location>
</feature>
<dbReference type="HOGENOM" id="CLU_005276_1_0_1"/>
<dbReference type="GO" id="GO:0032161">
    <property type="term" value="C:cleavage apparatus septin structure"/>
    <property type="evidence" value="ECO:0007669"/>
    <property type="project" value="UniProtKB-ARBA"/>
</dbReference>
<feature type="region of interest" description="Disordered" evidence="14">
    <location>
        <begin position="810"/>
        <end position="829"/>
    </location>
</feature>
<dbReference type="GO" id="GO:0007117">
    <property type="term" value="P:budding cell bud growth"/>
    <property type="evidence" value="ECO:0007669"/>
    <property type="project" value="UniProtKB-ARBA"/>
</dbReference>
<keyword evidence="8 16" id="KW-0418">Kinase</keyword>
<dbReference type="Pfam" id="PF16797">
    <property type="entry name" value="Fungal_KA1"/>
    <property type="match status" value="1"/>
</dbReference>
<dbReference type="PANTHER" id="PTHR24346:SF110">
    <property type="entry name" value="NON-SPECIFIC SERINE_THREONINE PROTEIN KINASE"/>
    <property type="match status" value="1"/>
</dbReference>
<evidence type="ECO:0000256" key="12">
    <source>
        <dbReference type="PROSITE-ProRule" id="PRU10141"/>
    </source>
</evidence>
<keyword evidence="4 16" id="KW-0723">Serine/threonine-protein kinase</keyword>
<evidence type="ECO:0000256" key="4">
    <source>
        <dbReference type="ARBA" id="ARBA00022527"/>
    </source>
</evidence>
<gene>
    <name evidence="16" type="primary">KCC4</name>
    <name evidence="16" type="ORF">SCY_0559</name>
</gene>
<feature type="compositionally biased region" description="Polar residues" evidence="14">
    <location>
        <begin position="861"/>
        <end position="873"/>
    </location>
</feature>
<comment type="catalytic activity">
    <reaction evidence="10">
        <text>L-threonyl-[protein] + ATP = O-phospho-L-threonyl-[protein] + ADP + H(+)</text>
        <dbReference type="Rhea" id="RHEA:46608"/>
        <dbReference type="Rhea" id="RHEA-COMP:11060"/>
        <dbReference type="Rhea" id="RHEA-COMP:11605"/>
        <dbReference type="ChEBI" id="CHEBI:15378"/>
        <dbReference type="ChEBI" id="CHEBI:30013"/>
        <dbReference type="ChEBI" id="CHEBI:30616"/>
        <dbReference type="ChEBI" id="CHEBI:61977"/>
        <dbReference type="ChEBI" id="CHEBI:456216"/>
        <dbReference type="EC" id="2.7.11.1"/>
    </reaction>
</comment>
<feature type="compositionally biased region" description="Polar residues" evidence="14">
    <location>
        <begin position="430"/>
        <end position="439"/>
    </location>
</feature>
<feature type="binding site" evidence="12">
    <location>
        <position position="50"/>
    </location>
    <ligand>
        <name>ATP</name>
        <dbReference type="ChEBI" id="CHEBI:30616"/>
    </ligand>
</feature>
<dbReference type="CDD" id="cd12194">
    <property type="entry name" value="Kcc4p_like_C"/>
    <property type="match status" value="1"/>
</dbReference>
<dbReference type="GO" id="GO:0005524">
    <property type="term" value="F:ATP binding"/>
    <property type="evidence" value="ECO:0007669"/>
    <property type="project" value="UniProtKB-UniRule"/>
</dbReference>
<dbReference type="FunFam" id="1.10.510.10:FF:000394">
    <property type="entry name" value="Serine/threonine-protein kinase HSL1"/>
    <property type="match status" value="1"/>
</dbReference>
<dbReference type="GO" id="GO:0000921">
    <property type="term" value="P:septin ring assembly"/>
    <property type="evidence" value="ECO:0007669"/>
    <property type="project" value="UniProtKB-ARBA"/>
</dbReference>
<evidence type="ECO:0000313" key="17">
    <source>
        <dbReference type="Proteomes" id="UP000007060"/>
    </source>
</evidence>
<feature type="region of interest" description="Disordered" evidence="14">
    <location>
        <begin position="861"/>
        <end position="918"/>
    </location>
</feature>
<dbReference type="GO" id="GO:0005940">
    <property type="term" value="C:septin ring"/>
    <property type="evidence" value="ECO:0007669"/>
    <property type="project" value="UniProtKB-ARBA"/>
</dbReference>
<evidence type="ECO:0000256" key="1">
    <source>
        <dbReference type="ARBA" id="ARBA00004266"/>
    </source>
</evidence>
<feature type="compositionally biased region" description="Basic residues" evidence="14">
    <location>
        <begin position="408"/>
        <end position="427"/>
    </location>
</feature>
<feature type="region of interest" description="Disordered" evidence="14">
    <location>
        <begin position="746"/>
        <end position="804"/>
    </location>
</feature>
<keyword evidence="6" id="KW-0808">Transferase</keyword>
<dbReference type="GO" id="GO:0000399">
    <property type="term" value="C:cellular bud neck septin structure"/>
    <property type="evidence" value="ECO:0007669"/>
    <property type="project" value="UniProtKB-ARBA"/>
</dbReference>
<keyword evidence="5" id="KW-0597">Phosphoprotein</keyword>
<keyword evidence="13" id="KW-0175">Coiled coil</keyword>
<evidence type="ECO:0000256" key="2">
    <source>
        <dbReference type="ARBA" id="ARBA00010791"/>
    </source>
</evidence>
<dbReference type="InterPro" id="IPR031850">
    <property type="entry name" value="Fungal_KA1_dom"/>
</dbReference>
<dbReference type="GO" id="GO:0004674">
    <property type="term" value="F:protein serine/threonine kinase activity"/>
    <property type="evidence" value="ECO:0007669"/>
    <property type="project" value="UniProtKB-KW"/>
</dbReference>
<evidence type="ECO:0000256" key="6">
    <source>
        <dbReference type="ARBA" id="ARBA00022679"/>
    </source>
</evidence>
<dbReference type="Gene3D" id="3.30.310.220">
    <property type="entry name" value="Fungal kinase associated-1 domain"/>
    <property type="match status" value="1"/>
</dbReference>
<dbReference type="SMART" id="SM00220">
    <property type="entry name" value="S_TKc"/>
    <property type="match status" value="1"/>
</dbReference>
<organism evidence="16 17">
    <name type="scientific">Saccharomyces cerevisiae (strain YJM789)</name>
    <name type="common">Baker's yeast</name>
    <dbReference type="NCBI Taxonomy" id="307796"/>
    <lineage>
        <taxon>Eukaryota</taxon>
        <taxon>Fungi</taxon>
        <taxon>Dikarya</taxon>
        <taxon>Ascomycota</taxon>
        <taxon>Saccharomycotina</taxon>
        <taxon>Saccharomycetes</taxon>
        <taxon>Saccharomycetales</taxon>
        <taxon>Saccharomycetaceae</taxon>
        <taxon>Saccharomyces</taxon>
    </lineage>
</organism>
<dbReference type="GO" id="GO:0044879">
    <property type="term" value="P:mitotic morphogenesis checkpoint signaling"/>
    <property type="evidence" value="ECO:0007669"/>
    <property type="project" value="UniProtKB-ARBA"/>
</dbReference>
<dbReference type="SUPFAM" id="SSF56112">
    <property type="entry name" value="Protein kinase-like (PK-like)"/>
    <property type="match status" value="1"/>
</dbReference>
<feature type="domain" description="Protein kinase" evidence="15">
    <location>
        <begin position="21"/>
        <end position="285"/>
    </location>
</feature>
<evidence type="ECO:0000259" key="15">
    <source>
        <dbReference type="PROSITE" id="PS50011"/>
    </source>
</evidence>
<dbReference type="EC" id="2.7.11.1" evidence="3"/>
<feature type="compositionally biased region" description="Polar residues" evidence="14">
    <location>
        <begin position="453"/>
        <end position="465"/>
    </location>
</feature>
<dbReference type="AlphaFoldDB" id="A6ZTG6"/>
<evidence type="ECO:0000256" key="11">
    <source>
        <dbReference type="ARBA" id="ARBA00048679"/>
    </source>
</evidence>
<dbReference type="PROSITE" id="PS00107">
    <property type="entry name" value="PROTEIN_KINASE_ATP"/>
    <property type="match status" value="1"/>
</dbReference>
<evidence type="ECO:0000256" key="14">
    <source>
        <dbReference type="SAM" id="MobiDB-lite"/>
    </source>
</evidence>
<dbReference type="Pfam" id="PF00069">
    <property type="entry name" value="Pkinase"/>
    <property type="match status" value="1"/>
</dbReference>
<comment type="subcellular location">
    <subcellularLocation>
        <location evidence="1">Bud neck</location>
    </subcellularLocation>
</comment>
<dbReference type="FunFam" id="3.30.310.220:FF:000001">
    <property type="entry name" value="Probable serine/threonine-protein kinase KCC4"/>
    <property type="match status" value="1"/>
</dbReference>
<feature type="coiled-coil region" evidence="13">
    <location>
        <begin position="537"/>
        <end position="564"/>
    </location>
</feature>
<reference evidence="16 17" key="1">
    <citation type="journal article" date="2007" name="Proc. Natl. Acad. Sci. U.S.A.">
        <title>Genome sequencing and comparative analysis of Saccharomyces cerevisiae strain YJM789.</title>
        <authorList>
            <person name="Wei W."/>
            <person name="McCusker J.H."/>
            <person name="Hyman R.W."/>
            <person name="Jones T."/>
            <person name="Ning Y."/>
            <person name="Cao Z."/>
            <person name="Gu Z."/>
            <person name="Bruno D."/>
            <person name="Miranda M."/>
            <person name="Nguyen M."/>
            <person name="Wilhelmy J."/>
            <person name="Komp C."/>
            <person name="Tamse R."/>
            <person name="Wang X."/>
            <person name="Jia P."/>
            <person name="Luedi P."/>
            <person name="Oefner P.J."/>
            <person name="David L."/>
            <person name="Dietrich F.S."/>
            <person name="Li Y."/>
            <person name="Davis R.W."/>
            <person name="Steinmetz L.M."/>
        </authorList>
    </citation>
    <scope>NUCLEOTIDE SEQUENCE [LARGE SCALE GENOMIC DNA]</scope>
    <source>
        <strain evidence="16 17">YJM789</strain>
    </source>
</reference>
<sequence>MTVANTETHSAAKPSSTIGPWKLGETLGFGSTGKVQLAQHERTGHRTAVKVISKSIFNNNGNHSNDDSVLPYNIEREIVIMKLLSHPNVLSLYDVWETNSNLYLILEYAEKGELFNLLVDHGPLPEREAINCFRQIIIGISYCHALGIVHRDLKPENLLLDSFYNIKIADFGMAALQTDADLLETSCGSPHYAAPEIVSGLPYEGFASDVWSCGVILFALLTGRLPFDEENGNVRDLLLKVQKGQFEMPNDTEISRDAQDLIGKILVVDPRQRIKIRDILSHPLLKKYQTIKDSKSIKDLPRENTYLYPLADSNNHTSASIDDSILQNLVVLWHGRHADDIVSKLKENGTNKEKILYALLYRFKLDSVRGSNKKNRNKIKKTKKNKRSSTLSSSSSLLLNNRSIQSTPRRRTSKRHSREFSSSRKRSSFLLPSNPTDSSPIPLRSSKRITHINVASANTQATPSGVPNPHKRNSKKRSSKRLSYMPNTKRSSLTSKSLSNFTNLIDDDDWEYIEKDAKRTSSNFATLIDEIFEPEKFELAKREKAELQRKVQEAKRQSVNAQKINEDEFGSEVSDGMKELKKINDKVSSPLINYEFSQQELLQDIDTLLTNRYQLSSYTRPISRLDPGLTPVTETLPNNLKEKTALLQDTEKKIIETIRRSKFLGSLLNVRGGLSPGKSELAPIEESPIVSTTPLIYNDRMEPRRISDVEVPHFTRKSKHFTTANNRRSVLSLYAKDSIKDLNEFLIKEDPDLPPQGSTDYESRSEDPEIAESITDSRNIQYDEDDSKDGDNVNNDNILSDFPQGVGISQEYDMKDKNPNQSPISKSAEPTLVVKLPSLSSFQGKNASGLGLYQREPSKVTLPSLTSNNSSVGENIEDEAEKGTESEKITASLSDDDVKEDNGKKDNDTVNAPTTVKKPPNSVLLKKFSKGKILELEIHAKIPEKRLYEGLHKLLEGWKQYGLKNLVFNITNMIITGKLVNDSILFLRSTLFEIMVLPNGDGRSLIKFNKKTGSTKTLTKLATEIQIILQKEGVLDK</sequence>
<feature type="compositionally biased region" description="Basic residues" evidence="14">
    <location>
        <begin position="372"/>
        <end position="387"/>
    </location>
</feature>
<feature type="compositionally biased region" description="Low complexity" evidence="14">
    <location>
        <begin position="388"/>
        <end position="404"/>
    </location>
</feature>
<dbReference type="InterPro" id="IPR017441">
    <property type="entry name" value="Protein_kinase_ATP_BS"/>
</dbReference>
<feature type="compositionally biased region" description="Low complexity" evidence="14">
    <location>
        <begin position="481"/>
        <end position="494"/>
    </location>
</feature>
<accession>A6ZTG6</accession>
<dbReference type="PROSITE" id="PS00108">
    <property type="entry name" value="PROTEIN_KINASE_ST"/>
    <property type="match status" value="1"/>
</dbReference>